<dbReference type="Proteomes" id="UP001196873">
    <property type="component" value="Unassembled WGS sequence"/>
</dbReference>
<evidence type="ECO:0000313" key="2">
    <source>
        <dbReference type="EMBL" id="MBW4866394.1"/>
    </source>
</evidence>
<sequence>MANYVNISMNVFGNMNAFMVQRRRCCSFDSPGLARNEPTPGKRSQGDSTP</sequence>
<organism evidence="2 3">
    <name type="scientific">Segatella salivae</name>
    <dbReference type="NCBI Taxonomy" id="228604"/>
    <lineage>
        <taxon>Bacteria</taxon>
        <taxon>Pseudomonadati</taxon>
        <taxon>Bacteroidota</taxon>
        <taxon>Bacteroidia</taxon>
        <taxon>Bacteroidales</taxon>
        <taxon>Prevotellaceae</taxon>
        <taxon>Segatella</taxon>
    </lineage>
</organism>
<dbReference type="RefSeq" id="WP_219426378.1">
    <property type="nucleotide sequence ID" value="NZ_JAHXQY010000016.1"/>
</dbReference>
<gene>
    <name evidence="2" type="ORF">KZY68_10370</name>
</gene>
<dbReference type="EMBL" id="JAHXRF010000016">
    <property type="protein sequence ID" value="MBW4866394.1"/>
    <property type="molecule type" value="Genomic_DNA"/>
</dbReference>
<accession>A0AAW4NQ64</accession>
<evidence type="ECO:0000313" key="3">
    <source>
        <dbReference type="Proteomes" id="UP001196873"/>
    </source>
</evidence>
<protein>
    <submittedName>
        <fullName evidence="2">Uncharacterized protein</fullName>
    </submittedName>
</protein>
<comment type="caution">
    <text evidence="2">The sequence shown here is derived from an EMBL/GenBank/DDBJ whole genome shotgun (WGS) entry which is preliminary data.</text>
</comment>
<proteinExistence type="predicted"/>
<reference evidence="2" key="1">
    <citation type="submission" date="2021-07" db="EMBL/GenBank/DDBJ databases">
        <title>Genomic diversity and antimicrobial resistance of Prevotella spp. isolated from chronic lung disease airways.</title>
        <authorList>
            <person name="Webb K.A."/>
            <person name="Olagoke O.S."/>
            <person name="Baird T."/>
            <person name="Neill J."/>
            <person name="Pham A."/>
            <person name="Wells T.J."/>
            <person name="Ramsay K.A."/>
            <person name="Bell S.C."/>
            <person name="Sarovich D.S."/>
            <person name="Price E.P."/>
        </authorList>
    </citation>
    <scope>NUCLEOTIDE SEQUENCE</scope>
    <source>
        <strain evidence="2">SCHI0047.S.3</strain>
    </source>
</reference>
<evidence type="ECO:0000256" key="1">
    <source>
        <dbReference type="SAM" id="MobiDB-lite"/>
    </source>
</evidence>
<name>A0AAW4NQ64_9BACT</name>
<dbReference type="AlphaFoldDB" id="A0AAW4NQ64"/>
<feature type="region of interest" description="Disordered" evidence="1">
    <location>
        <begin position="29"/>
        <end position="50"/>
    </location>
</feature>